<dbReference type="GO" id="GO:0003700">
    <property type="term" value="F:DNA-binding transcription factor activity"/>
    <property type="evidence" value="ECO:0007669"/>
    <property type="project" value="InterPro"/>
</dbReference>
<keyword evidence="5" id="KW-0804">Transcription</keyword>
<dbReference type="InterPro" id="IPR044607">
    <property type="entry name" value="RKD-like"/>
</dbReference>
<feature type="compositionally biased region" description="Basic and acidic residues" evidence="7">
    <location>
        <begin position="165"/>
        <end position="187"/>
    </location>
</feature>
<proteinExistence type="predicted"/>
<evidence type="ECO:0000256" key="4">
    <source>
        <dbReference type="ARBA" id="ARBA00023125"/>
    </source>
</evidence>
<dbReference type="RefSeq" id="XP_007514378.1">
    <property type="nucleotide sequence ID" value="XM_007514316.1"/>
</dbReference>
<dbReference type="Pfam" id="PF02042">
    <property type="entry name" value="RWP-RK"/>
    <property type="match status" value="1"/>
</dbReference>
<feature type="region of interest" description="Disordered" evidence="7">
    <location>
        <begin position="449"/>
        <end position="475"/>
    </location>
</feature>
<evidence type="ECO:0000259" key="8">
    <source>
        <dbReference type="PROSITE" id="PS51519"/>
    </source>
</evidence>
<evidence type="ECO:0000313" key="9">
    <source>
        <dbReference type="EMBL" id="CCO15815.1"/>
    </source>
</evidence>
<name>K8ETM6_9CHLO</name>
<dbReference type="PROSITE" id="PS51519">
    <property type="entry name" value="RWP_RK"/>
    <property type="match status" value="1"/>
</dbReference>
<feature type="region of interest" description="Disordered" evidence="7">
    <location>
        <begin position="660"/>
        <end position="726"/>
    </location>
</feature>
<keyword evidence="10" id="KW-1185">Reference proteome</keyword>
<evidence type="ECO:0000256" key="7">
    <source>
        <dbReference type="SAM" id="MobiDB-lite"/>
    </source>
</evidence>
<feature type="compositionally biased region" description="Polar residues" evidence="7">
    <location>
        <begin position="89"/>
        <end position="106"/>
    </location>
</feature>
<dbReference type="GO" id="GO:0003677">
    <property type="term" value="F:DNA binding"/>
    <property type="evidence" value="ECO:0007669"/>
    <property type="project" value="UniProtKB-KW"/>
</dbReference>
<dbReference type="EMBL" id="FO082276">
    <property type="protein sequence ID" value="CCO15815.1"/>
    <property type="molecule type" value="Genomic_DNA"/>
</dbReference>
<dbReference type="GeneID" id="19016669"/>
<evidence type="ECO:0000256" key="1">
    <source>
        <dbReference type="ARBA" id="ARBA00004049"/>
    </source>
</evidence>
<feature type="compositionally biased region" description="Basic and acidic residues" evidence="7">
    <location>
        <begin position="147"/>
        <end position="157"/>
    </location>
</feature>
<reference evidence="9 10" key="1">
    <citation type="submission" date="2011-10" db="EMBL/GenBank/DDBJ databases">
        <authorList>
            <person name="Genoscope - CEA"/>
        </authorList>
    </citation>
    <scope>NUCLEOTIDE SEQUENCE [LARGE SCALE GENOMIC DNA]</scope>
    <source>
        <strain evidence="9 10">RCC 1105</strain>
    </source>
</reference>
<dbReference type="InterPro" id="IPR003035">
    <property type="entry name" value="RWP-RK_dom"/>
</dbReference>
<dbReference type="PANTHER" id="PTHR46373">
    <property type="entry name" value="PROTEIN RKD4"/>
    <property type="match status" value="1"/>
</dbReference>
<dbReference type="KEGG" id="bpg:Bathy03g01310"/>
<feature type="compositionally biased region" description="Basic and acidic residues" evidence="7">
    <location>
        <begin position="661"/>
        <end position="685"/>
    </location>
</feature>
<dbReference type="AlphaFoldDB" id="K8ETM6"/>
<accession>K8ETM6</accession>
<feature type="domain" description="RWP-RK" evidence="8">
    <location>
        <begin position="743"/>
        <end position="828"/>
    </location>
</feature>
<feature type="compositionally biased region" description="Basic and acidic residues" evidence="7">
    <location>
        <begin position="844"/>
        <end position="855"/>
    </location>
</feature>
<keyword evidence="6" id="KW-0539">Nucleus</keyword>
<gene>
    <name evidence="9" type="ORF">Bathy03g01310</name>
</gene>
<evidence type="ECO:0000313" key="10">
    <source>
        <dbReference type="Proteomes" id="UP000198341"/>
    </source>
</evidence>
<dbReference type="PANTHER" id="PTHR46373:SF20">
    <property type="entry name" value="PROTEIN RKD1"/>
    <property type="match status" value="1"/>
</dbReference>
<feature type="compositionally biased region" description="Basic and acidic residues" evidence="7">
    <location>
        <begin position="69"/>
        <end position="79"/>
    </location>
</feature>
<feature type="compositionally biased region" description="Basic and acidic residues" evidence="7">
    <location>
        <begin position="606"/>
        <end position="648"/>
    </location>
</feature>
<keyword evidence="4" id="KW-0238">DNA-binding</keyword>
<feature type="region of interest" description="Disordered" evidence="7">
    <location>
        <begin position="833"/>
        <end position="855"/>
    </location>
</feature>
<evidence type="ECO:0000256" key="3">
    <source>
        <dbReference type="ARBA" id="ARBA00023054"/>
    </source>
</evidence>
<protein>
    <submittedName>
        <fullName evidence="9">Nit2-like protein 2</fullName>
    </submittedName>
</protein>
<evidence type="ECO:0000256" key="2">
    <source>
        <dbReference type="ARBA" id="ARBA00023015"/>
    </source>
</evidence>
<feature type="compositionally biased region" description="Low complexity" evidence="7">
    <location>
        <begin position="710"/>
        <end position="726"/>
    </location>
</feature>
<keyword evidence="2" id="KW-0805">Transcription regulation</keyword>
<feature type="compositionally biased region" description="Polar residues" evidence="7">
    <location>
        <begin position="833"/>
        <end position="842"/>
    </location>
</feature>
<feature type="region of interest" description="Disordered" evidence="7">
    <location>
        <begin position="580"/>
        <end position="648"/>
    </location>
</feature>
<feature type="compositionally biased region" description="Basic and acidic residues" evidence="7">
    <location>
        <begin position="27"/>
        <end position="37"/>
    </location>
</feature>
<evidence type="ECO:0000256" key="5">
    <source>
        <dbReference type="ARBA" id="ARBA00023163"/>
    </source>
</evidence>
<sequence>MGKRELAQIIAAQEWHDPTKWVSKKNKREENAADEKKTRKTNVSSGSVKKVRKSTETTRKTNTSSSANEKTKDKKEESQYSKSSKLSTRETTTAVVASARSKSVTPASEEEKKKLDDDDDDPRRTFDLLGNVGAAATGKKRGTLTSAEEKLAKRKDIDEEEKEEEKDAGSKEPETTLRTRVKVKEEEGSPPPPFPLRASAKKAPIVEKEKGENGVSHSPPKPTKVLDDEEKIKEDPMVVAGLKETIVAVKKVSPPTLPTLVDHVKALEEGREELPILKPILPVCFYCKTNSHGVETNGMSSLVECGRFAEDVNTKPMYAITSRFAEGTKERLAVEHALVHELSSFGKTKSKEEKFAHGTVTGAEEYEMEQKRTRPSSHTPTSVVIQDVAEKVAEKKQHRKKPAAEKKQSYTAKLQEFKRIRQVNQDNEDLGLFDAAATLSSFSIGMKTVSGNKSSGSGGSIKKMKNPSTPSAADDNNAAVAEEGKIEYTKTGRIKKAKKKYKKSLVGILDPASERKRKYKEGVENFLKLATIRAHMKEPDDPNFLHRPASLRTRVEPDALTLFSGGKWRLVQGDDMAQANEAMQEESARQPPEENLSYEEALQRSQAEKEAKVLATQKGHEEDKKEDDEKSNPLRKDANLGAKDMMEKRGIQTAGEYAAVESKEDDGTSKNPLEEESAKVRKVTDDLPPGTKNVTKPTTREDRTLQTMVSTETKTTKSSGSKSKYSTEGMKFQRVDAPPDYEKPILQPKRKRFANNPSFGITRAMIEQRFHMPLREAAKEVGVGRTTFKRVLRLHGIERWPSQSLNAKKLTMKTITSLMSLPMSRMENNLDAQTLDSPSMNATLEDKERDEEQKKQMESLSNGIFTKNSNGTNGEGRPKIPNIALNNNNIMNLILNGAAAGISPEKSNLYSLGGNIAAGSGNKSLKTSDLRGMSDLRNYNANVNALADNVTFGSLRGLSDNTFNNNNNNTRA</sequence>
<feature type="region of interest" description="Disordered" evidence="7">
    <location>
        <begin position="17"/>
        <end position="201"/>
    </location>
</feature>
<feature type="compositionally biased region" description="Basic and acidic residues" evidence="7">
    <location>
        <begin position="109"/>
        <end position="126"/>
    </location>
</feature>
<organism evidence="9 10">
    <name type="scientific">Bathycoccus prasinos</name>
    <dbReference type="NCBI Taxonomy" id="41875"/>
    <lineage>
        <taxon>Eukaryota</taxon>
        <taxon>Viridiplantae</taxon>
        <taxon>Chlorophyta</taxon>
        <taxon>Mamiellophyceae</taxon>
        <taxon>Mamiellales</taxon>
        <taxon>Bathycoccaceae</taxon>
        <taxon>Bathycoccus</taxon>
    </lineage>
</organism>
<comment type="function">
    <text evidence="1">Putative transcription factor.</text>
</comment>
<dbReference type="Proteomes" id="UP000198341">
    <property type="component" value="Chromosome 3"/>
</dbReference>
<evidence type="ECO:0000256" key="6">
    <source>
        <dbReference type="ARBA" id="ARBA00023242"/>
    </source>
</evidence>
<keyword evidence="3" id="KW-0175">Coiled coil</keyword>
<dbReference type="OrthoDB" id="6270329at2759"/>